<organism evidence="1 2">
    <name type="scientific">Meloidogyne enterolobii</name>
    <name type="common">Root-knot nematode worm</name>
    <name type="synonym">Meloidogyne mayaguensis</name>
    <dbReference type="NCBI Taxonomy" id="390850"/>
    <lineage>
        <taxon>Eukaryota</taxon>
        <taxon>Metazoa</taxon>
        <taxon>Ecdysozoa</taxon>
        <taxon>Nematoda</taxon>
        <taxon>Chromadorea</taxon>
        <taxon>Rhabditida</taxon>
        <taxon>Tylenchina</taxon>
        <taxon>Tylenchomorpha</taxon>
        <taxon>Tylenchoidea</taxon>
        <taxon>Meloidogynidae</taxon>
        <taxon>Meloidogyninae</taxon>
        <taxon>Meloidogyne</taxon>
    </lineage>
</organism>
<comment type="caution">
    <text evidence="1">The sequence shown here is derived from an EMBL/GenBank/DDBJ whole genome shotgun (WGS) entry which is preliminary data.</text>
</comment>
<gene>
    <name evidence="1" type="ORF">MENTE1834_LOCUS3829</name>
</gene>
<reference evidence="1" key="1">
    <citation type="submission" date="2023-11" db="EMBL/GenBank/DDBJ databases">
        <authorList>
            <person name="Poullet M."/>
        </authorList>
    </citation>
    <scope>NUCLEOTIDE SEQUENCE</scope>
    <source>
        <strain evidence="1">E1834</strain>
    </source>
</reference>
<name>A0ACB0XUT7_MELEN</name>
<evidence type="ECO:0000313" key="2">
    <source>
        <dbReference type="Proteomes" id="UP001497535"/>
    </source>
</evidence>
<evidence type="ECO:0000313" key="1">
    <source>
        <dbReference type="EMBL" id="CAK5018446.1"/>
    </source>
</evidence>
<keyword evidence="2" id="KW-1185">Reference proteome</keyword>
<dbReference type="Proteomes" id="UP001497535">
    <property type="component" value="Unassembled WGS sequence"/>
</dbReference>
<dbReference type="EMBL" id="CAVMJV010000003">
    <property type="protein sequence ID" value="CAK5018446.1"/>
    <property type="molecule type" value="Genomic_DNA"/>
</dbReference>
<protein>
    <submittedName>
        <fullName evidence="1">Uncharacterized protein</fullName>
    </submittedName>
</protein>
<accession>A0ACB0XUT7</accession>
<proteinExistence type="predicted"/>
<sequence>MHDCLIVRLLFLQLLNSILIFLTTPINAAELVEFLFRNQILCLYLLKFLKYVFPGGQPFSDAQWVPVLDQCELDCKPEREICMEDDQMKQSCRKLPEDCVKAFQDELKLTTNIAGLFNLLTEATTLPTTKNGQKHRTTPTRRKIKSLKTPRRKAKKERINIEKLLPEKIRRENLNNTEAVITPLSDENQKKNKIRISVPKIIKTTKRRVLLTKRSGEMRRKENFKIGGRQRRKLKNEDNEIISKRRHEGNMKLNRKRAKRVENRIKR</sequence>